<dbReference type="EMBL" id="JAFBCV010000003">
    <property type="protein sequence ID" value="MBM7838177.1"/>
    <property type="molecule type" value="Genomic_DNA"/>
</dbReference>
<name>A0ABS2SRP3_9BACI</name>
<accession>A0ABS2SRP3</accession>
<sequence>MHSKQTVKYVCEEFTSGYTYYFKQEYITHDKWSNLDSVAWSSLKPISRMTFIKRQREGYVCEFVKRKSATIMRMDSVKERRKEVND</sequence>
<dbReference type="Proteomes" id="UP001179280">
    <property type="component" value="Unassembled WGS sequence"/>
</dbReference>
<organism evidence="1 2">
    <name type="scientific">Shouchella xiaoxiensis</name>
    <dbReference type="NCBI Taxonomy" id="766895"/>
    <lineage>
        <taxon>Bacteria</taxon>
        <taxon>Bacillati</taxon>
        <taxon>Bacillota</taxon>
        <taxon>Bacilli</taxon>
        <taxon>Bacillales</taxon>
        <taxon>Bacillaceae</taxon>
        <taxon>Shouchella</taxon>
    </lineage>
</organism>
<evidence type="ECO:0000313" key="1">
    <source>
        <dbReference type="EMBL" id="MBM7838177.1"/>
    </source>
</evidence>
<protein>
    <submittedName>
        <fullName evidence="1">Uncharacterized protein</fullName>
    </submittedName>
</protein>
<proteinExistence type="predicted"/>
<dbReference type="RefSeq" id="WP_204465311.1">
    <property type="nucleotide sequence ID" value="NZ_JAFBCV010000003.1"/>
</dbReference>
<keyword evidence="2" id="KW-1185">Reference proteome</keyword>
<comment type="caution">
    <text evidence="1">The sequence shown here is derived from an EMBL/GenBank/DDBJ whole genome shotgun (WGS) entry which is preliminary data.</text>
</comment>
<evidence type="ECO:0000313" key="2">
    <source>
        <dbReference type="Proteomes" id="UP001179280"/>
    </source>
</evidence>
<gene>
    <name evidence="1" type="ORF">JOC54_001408</name>
</gene>
<reference evidence="1" key="1">
    <citation type="submission" date="2021-01" db="EMBL/GenBank/DDBJ databases">
        <title>Genomic Encyclopedia of Type Strains, Phase IV (KMG-IV): sequencing the most valuable type-strain genomes for metagenomic binning, comparative biology and taxonomic classification.</title>
        <authorList>
            <person name="Goeker M."/>
        </authorList>
    </citation>
    <scope>NUCLEOTIDE SEQUENCE</scope>
    <source>
        <strain evidence="1">DSM 21943</strain>
    </source>
</reference>